<dbReference type="PANTHER" id="PTHR37783">
    <property type="entry name" value="MEMBRANE PROTEIN, PUTATIVE (AFU_ORTHOLOGUE AFUA_1G04315)-RELATED"/>
    <property type="match status" value="1"/>
</dbReference>
<keyword evidence="2" id="KW-0812">Transmembrane</keyword>
<feature type="domain" description="DUF2470" evidence="3">
    <location>
        <begin position="10"/>
        <end position="88"/>
    </location>
</feature>
<keyword evidence="2" id="KW-0472">Membrane</keyword>
<evidence type="ECO:0000313" key="5">
    <source>
        <dbReference type="Proteomes" id="UP000076874"/>
    </source>
</evidence>
<dbReference type="InterPro" id="IPR019595">
    <property type="entry name" value="DUF2470"/>
</dbReference>
<keyword evidence="5" id="KW-1185">Reference proteome</keyword>
<keyword evidence="2" id="KW-1133">Transmembrane helix</keyword>
<evidence type="ECO:0000313" key="4">
    <source>
        <dbReference type="EMBL" id="OAA60936.1"/>
    </source>
</evidence>
<dbReference type="Gene3D" id="3.20.180.10">
    <property type="entry name" value="PNP-oxidase-like"/>
    <property type="match status" value="1"/>
</dbReference>
<evidence type="ECO:0000259" key="3">
    <source>
        <dbReference type="Pfam" id="PF10615"/>
    </source>
</evidence>
<dbReference type="PANTHER" id="PTHR37783:SF1">
    <property type="entry name" value="MEMBRANE PROTEIN, PUTATIVE (AFU_ORTHOLOGUE AFUA_1G04315)-RELATED"/>
    <property type="match status" value="1"/>
</dbReference>
<name>A0A167TTN7_9HYPO</name>
<feature type="compositionally biased region" description="Acidic residues" evidence="1">
    <location>
        <begin position="98"/>
        <end position="108"/>
    </location>
</feature>
<dbReference type="Proteomes" id="UP000076874">
    <property type="component" value="Unassembled WGS sequence"/>
</dbReference>
<proteinExistence type="predicted"/>
<dbReference type="AlphaFoldDB" id="A0A167TTN7"/>
<reference evidence="4 5" key="1">
    <citation type="journal article" date="2016" name="Genome Biol. Evol.">
        <title>Divergent and convergent evolution of fungal pathogenicity.</title>
        <authorList>
            <person name="Shang Y."/>
            <person name="Xiao G."/>
            <person name="Zheng P."/>
            <person name="Cen K."/>
            <person name="Zhan S."/>
            <person name="Wang C."/>
        </authorList>
    </citation>
    <scope>NUCLEOTIDE SEQUENCE [LARGE SCALE GENOMIC DNA]</scope>
    <source>
        <strain evidence="4 5">RCEF 264</strain>
    </source>
</reference>
<sequence length="237" mass="26072">MADNIDLRSKQQTLAHMNAGHRADLALYLRHVNGLSAAQLAAAGPPELVDMDLAALHVRTATSGDVHVVPLRPPLATWSERRTRLVALSHEARKALGEEEDDDDDEKETDLSQRDDRAPAVPFTLPPAIAFVFMASVGLYVVLVALVFVGRDATPAALWARVVPGRRIWPFGGTEGFRQLVNVLRLPVLAIHATEAWWFARTRLAGRRATGRRRDPWLPVAVGGVDILGRRERVLAL</sequence>
<gene>
    <name evidence="4" type="ORF">SPI_04960</name>
</gene>
<feature type="compositionally biased region" description="Basic and acidic residues" evidence="1">
    <location>
        <begin position="109"/>
        <end position="118"/>
    </location>
</feature>
<feature type="region of interest" description="Disordered" evidence="1">
    <location>
        <begin position="94"/>
        <end position="118"/>
    </location>
</feature>
<evidence type="ECO:0000256" key="1">
    <source>
        <dbReference type="SAM" id="MobiDB-lite"/>
    </source>
</evidence>
<accession>A0A167TTN7</accession>
<dbReference type="EMBL" id="AZHD01000008">
    <property type="protein sequence ID" value="OAA60936.1"/>
    <property type="molecule type" value="Genomic_DNA"/>
</dbReference>
<organism evidence="4 5">
    <name type="scientific">Niveomyces insectorum RCEF 264</name>
    <dbReference type="NCBI Taxonomy" id="1081102"/>
    <lineage>
        <taxon>Eukaryota</taxon>
        <taxon>Fungi</taxon>
        <taxon>Dikarya</taxon>
        <taxon>Ascomycota</taxon>
        <taxon>Pezizomycotina</taxon>
        <taxon>Sordariomycetes</taxon>
        <taxon>Hypocreomycetidae</taxon>
        <taxon>Hypocreales</taxon>
        <taxon>Cordycipitaceae</taxon>
        <taxon>Niveomyces</taxon>
    </lineage>
</organism>
<protein>
    <recommendedName>
        <fullName evidence="3">DUF2470 domain-containing protein</fullName>
    </recommendedName>
</protein>
<comment type="caution">
    <text evidence="4">The sequence shown here is derived from an EMBL/GenBank/DDBJ whole genome shotgun (WGS) entry which is preliminary data.</text>
</comment>
<dbReference type="OrthoDB" id="5553410at2759"/>
<dbReference type="Pfam" id="PF10615">
    <property type="entry name" value="DUF2470"/>
    <property type="match status" value="1"/>
</dbReference>
<evidence type="ECO:0000256" key="2">
    <source>
        <dbReference type="SAM" id="Phobius"/>
    </source>
</evidence>
<feature type="transmembrane region" description="Helical" evidence="2">
    <location>
        <begin position="128"/>
        <end position="149"/>
    </location>
</feature>
<dbReference type="InterPro" id="IPR037119">
    <property type="entry name" value="Haem_oxidase_HugZ-like_sf"/>
</dbReference>